<protein>
    <recommendedName>
        <fullName evidence="2">WW domain-containing protein</fullName>
    </recommendedName>
</protein>
<dbReference type="PROSITE" id="PS50020">
    <property type="entry name" value="WW_DOMAIN_2"/>
    <property type="match status" value="1"/>
</dbReference>
<dbReference type="GO" id="GO:0099122">
    <property type="term" value="F:RNA polymerase II C-terminal domain binding"/>
    <property type="evidence" value="ECO:0007669"/>
    <property type="project" value="InterPro"/>
</dbReference>
<dbReference type="GO" id="GO:0005634">
    <property type="term" value="C:nucleus"/>
    <property type="evidence" value="ECO:0007669"/>
    <property type="project" value="TreeGrafter"/>
</dbReference>
<keyword evidence="4" id="KW-1185">Reference proteome</keyword>
<dbReference type="InterPro" id="IPR039881">
    <property type="entry name" value="PCIF1-like"/>
</dbReference>
<dbReference type="InterPro" id="IPR022035">
    <property type="entry name" value="PCIF1_WW"/>
</dbReference>
<evidence type="ECO:0000313" key="3">
    <source>
        <dbReference type="EMBL" id="PAA48103.1"/>
    </source>
</evidence>
<gene>
    <name evidence="3" type="ORF">BOX15_Mlig032164g4</name>
</gene>
<evidence type="ECO:0000256" key="1">
    <source>
        <dbReference type="SAM" id="MobiDB-lite"/>
    </source>
</evidence>
<evidence type="ECO:0000259" key="2">
    <source>
        <dbReference type="PROSITE" id="PS50020"/>
    </source>
</evidence>
<dbReference type="PANTHER" id="PTHR21727">
    <property type="entry name" value="PHOSPHORYLATED CTD INTERACTING FACTOR 1"/>
    <property type="match status" value="1"/>
</dbReference>
<dbReference type="PANTHER" id="PTHR21727:SF0">
    <property type="entry name" value="MRNA (2'-O-METHYLADENOSINE-N(6)-)-METHYLTRANSFERASE"/>
    <property type="match status" value="1"/>
</dbReference>
<dbReference type="FunFam" id="2.20.70.10:FF:000036">
    <property type="entry name" value="Phosphorylated CTD-interacting factor 1"/>
    <property type="match status" value="1"/>
</dbReference>
<dbReference type="Pfam" id="PF00397">
    <property type="entry name" value="WW"/>
    <property type="match status" value="1"/>
</dbReference>
<feature type="compositionally biased region" description="Low complexity" evidence="1">
    <location>
        <begin position="54"/>
        <end position="64"/>
    </location>
</feature>
<name>A0A267DFP2_9PLAT</name>
<accession>A0A267DFP2</accession>
<dbReference type="CDD" id="cd00201">
    <property type="entry name" value="WW"/>
    <property type="match status" value="1"/>
</dbReference>
<dbReference type="InterPro" id="IPR001202">
    <property type="entry name" value="WW_dom"/>
</dbReference>
<organism evidence="3 4">
    <name type="scientific">Macrostomum lignano</name>
    <dbReference type="NCBI Taxonomy" id="282301"/>
    <lineage>
        <taxon>Eukaryota</taxon>
        <taxon>Metazoa</taxon>
        <taxon>Spiralia</taxon>
        <taxon>Lophotrochozoa</taxon>
        <taxon>Platyhelminthes</taxon>
        <taxon>Rhabditophora</taxon>
        <taxon>Macrostomorpha</taxon>
        <taxon>Macrostomida</taxon>
        <taxon>Macrostomidae</taxon>
        <taxon>Macrostomum</taxon>
    </lineage>
</organism>
<dbReference type="Pfam" id="PF12237">
    <property type="entry name" value="PCIF1_WW"/>
    <property type="match status" value="1"/>
</dbReference>
<sequence length="705" mass="79123">MATDAPPSTAAETPASGQAEQQPPLLSAVDPSASSSTTTSPPPLAPIRTERHPSSSSTASSFDSTCVTSPLTPGGAPGAPFRSPGAAGFGATGGGAAGVGGSGATSHDLSEELLAAGWRKFWSKRENRPYYFNKLTNQSLWEPPTAALPGVKRTLSDPAAAVPNHHHHHHQQGPSAPKRPSFGGPQALDAAWNFSVHSNCVTLERPPRRLFQPHPETELLRAQLIAKLRQHYSELCVSRENIQPPPDSFNRWLIERYLSDKGSDPLFPSDCDNELSYALFREIINDLPVRLCRPKLSADAKKQLYRYAEASKAMIESRVANPESRKIVKWNVEQTYQFLRQAKMPTYEDCLERLAHLKRTCQPHIEEAAKESVEKICTKLYHLSVEYAKKVRELQETLFKVTNPTDPWADLPPWSGDPKRRVRCYPVQICSPAPRPAAQQQLVETGCTDRMQFVRYGRDNSSQQGICRSVFAKLQQLYTLHCTEEDPSMEKFFPRLWCMLTRYQAFLGQQSQNTQAALPIPVFEAISRLFGVTFELFASPLNCYFKQYCSAFPDTDCYFGSRGPVLEFYPLEGSFEANPPFSEELMVAMVNHMENLLKEATGPLSFMVFLPDWRDPPTEALVRLEASPYNRRQTCVLPFEHSYRNGMQHCLERDEDLYVKSAHGTLIVFLQNDAGFMKWTPTSEKIKDLLIAFGQQSSHRRPQPQ</sequence>
<feature type="region of interest" description="Disordered" evidence="1">
    <location>
        <begin position="1"/>
        <end position="87"/>
    </location>
</feature>
<dbReference type="AlphaFoldDB" id="A0A267DFP2"/>
<dbReference type="STRING" id="282301.A0A267DFP2"/>
<feature type="domain" description="WW" evidence="2">
    <location>
        <begin position="112"/>
        <end position="146"/>
    </location>
</feature>
<feature type="compositionally biased region" description="Low complexity" evidence="1">
    <location>
        <begin position="1"/>
        <end position="15"/>
    </location>
</feature>
<feature type="region of interest" description="Disordered" evidence="1">
    <location>
        <begin position="160"/>
        <end position="184"/>
    </location>
</feature>
<evidence type="ECO:0000313" key="4">
    <source>
        <dbReference type="Proteomes" id="UP000215902"/>
    </source>
</evidence>
<feature type="compositionally biased region" description="Low complexity" evidence="1">
    <location>
        <begin position="23"/>
        <end position="39"/>
    </location>
</feature>
<dbReference type="EMBL" id="NIVC01004235">
    <property type="protein sequence ID" value="PAA48103.1"/>
    <property type="molecule type" value="Genomic_DNA"/>
</dbReference>
<comment type="caution">
    <text evidence="3">The sequence shown here is derived from an EMBL/GenBank/DDBJ whole genome shotgun (WGS) entry which is preliminary data.</text>
</comment>
<dbReference type="SMART" id="SM00456">
    <property type="entry name" value="WW"/>
    <property type="match status" value="1"/>
</dbReference>
<reference evidence="3 4" key="1">
    <citation type="submission" date="2017-06" db="EMBL/GenBank/DDBJ databases">
        <title>A platform for efficient transgenesis in Macrostomum lignano, a flatworm model organism for stem cell research.</title>
        <authorList>
            <person name="Berezikov E."/>
        </authorList>
    </citation>
    <scope>NUCLEOTIDE SEQUENCE [LARGE SCALE GENOMIC DNA]</scope>
    <source>
        <strain evidence="3">DV1</strain>
        <tissue evidence="3">Whole organism</tissue>
    </source>
</reference>
<dbReference type="GO" id="GO:0016422">
    <property type="term" value="F:mRNA (2'-O-methyladenosine-N6-)-methyltransferase activity"/>
    <property type="evidence" value="ECO:0007669"/>
    <property type="project" value="InterPro"/>
</dbReference>
<dbReference type="SUPFAM" id="SSF51045">
    <property type="entry name" value="WW domain"/>
    <property type="match status" value="1"/>
</dbReference>
<dbReference type="Gene3D" id="2.20.70.10">
    <property type="match status" value="1"/>
</dbReference>
<dbReference type="Proteomes" id="UP000215902">
    <property type="component" value="Unassembled WGS sequence"/>
</dbReference>
<dbReference type="OrthoDB" id="193787at2759"/>
<proteinExistence type="predicted"/>
<dbReference type="InterPro" id="IPR036020">
    <property type="entry name" value="WW_dom_sf"/>
</dbReference>